<dbReference type="PANTHER" id="PTHR46088">
    <property type="entry name" value="TUBULIN--TYROSINE LIGASE-LIKE PROTEIN 12"/>
    <property type="match status" value="1"/>
</dbReference>
<evidence type="ECO:0000256" key="2">
    <source>
        <dbReference type="SAM" id="MobiDB-lite"/>
    </source>
</evidence>
<evidence type="ECO:0000313" key="5">
    <source>
        <dbReference type="Proteomes" id="UP000005237"/>
    </source>
</evidence>
<organism evidence="4 5">
    <name type="scientific">Caenorhabditis japonica</name>
    <dbReference type="NCBI Taxonomy" id="281687"/>
    <lineage>
        <taxon>Eukaryota</taxon>
        <taxon>Metazoa</taxon>
        <taxon>Ecdysozoa</taxon>
        <taxon>Nematoda</taxon>
        <taxon>Chromadorea</taxon>
        <taxon>Rhabditida</taxon>
        <taxon>Rhabditina</taxon>
        <taxon>Rhabditomorpha</taxon>
        <taxon>Rhabditoidea</taxon>
        <taxon>Rhabditidae</taxon>
        <taxon>Peloderinae</taxon>
        <taxon>Caenorhabditis</taxon>
    </lineage>
</organism>
<evidence type="ECO:0000259" key="3">
    <source>
        <dbReference type="Pfam" id="PF25556"/>
    </source>
</evidence>
<dbReference type="InterPro" id="IPR057954">
    <property type="entry name" value="SET_TTL12"/>
</dbReference>
<reference evidence="4" key="2">
    <citation type="submission" date="2022-06" db="UniProtKB">
        <authorList>
            <consortium name="EnsemblMetazoa"/>
        </authorList>
    </citation>
    <scope>IDENTIFICATION</scope>
    <source>
        <strain evidence="4">DF5081</strain>
    </source>
</reference>
<keyword evidence="5" id="KW-1185">Reference proteome</keyword>
<reference evidence="5" key="1">
    <citation type="submission" date="2010-08" db="EMBL/GenBank/DDBJ databases">
        <authorList>
            <consortium name="Caenorhabditis japonica Sequencing Consortium"/>
            <person name="Wilson R.K."/>
        </authorList>
    </citation>
    <scope>NUCLEOTIDE SEQUENCE [LARGE SCALE GENOMIC DNA]</scope>
    <source>
        <strain evidence="5">DF5081</strain>
    </source>
</reference>
<feature type="domain" description="Tubulin--tyrosine ligase-like protein 12 SET-like" evidence="3">
    <location>
        <begin position="166"/>
        <end position="277"/>
    </location>
</feature>
<proteinExistence type="inferred from homology"/>
<evidence type="ECO:0000313" key="4">
    <source>
        <dbReference type="EnsemblMetazoa" id="CJA05190.1"/>
    </source>
</evidence>
<dbReference type="Pfam" id="PF03133">
    <property type="entry name" value="TTL"/>
    <property type="match status" value="1"/>
</dbReference>
<feature type="compositionally biased region" description="Basic and acidic residues" evidence="2">
    <location>
        <begin position="127"/>
        <end position="143"/>
    </location>
</feature>
<feature type="region of interest" description="Disordered" evidence="2">
    <location>
        <begin position="127"/>
        <end position="149"/>
    </location>
</feature>
<sequence length="519" mass="60580">MSEERVNYPFAKFLDQHSPQLNASAVPPELWHSLYKKLSDQTFDAGDHFQIICEMSDNDEKHFFVRALEDMHNNDEENIFLVDHFFSFPDGSARKYVESTDGLTERLAVLFGIDKDTCEADDTVEKFETSNEQEEKEHADRSCGDIGNLPRHESVDARLGSYSLDDPNEQLTDRVMKELWKYTQSYTVSYPLENGEFDKRSVWYVMDNFGARIRHSSLPNARVIPLMFVPQNCFYSIMFLTKPVETDEEIVRDFAANVHTHQHPEWRKYFETPWVQQDFSGESLIPTPPTVEYFTSGRNEDHLASDTDQITSHSALFSSIPLLKKRKIKVFADDTQLTEHLTKDIEYVDDWKKSDVIWMIKHFHDYGDLAAENPCGMINQFPYESCITVKDLLASCAMRNPSKNNWYQLTYNLTTELPQFVACFQQREKKGQHNVWIVKPWNMARGLDMNVTDDLNHIIRLVETGPKIVCEYISRPLLFPRPDNGNKVKFDLRYIVFVNSLQPVTAYVYNKFWIRFAIK</sequence>
<dbReference type="AlphaFoldDB" id="A0A8R1HPA6"/>
<dbReference type="PANTHER" id="PTHR46088:SF1">
    <property type="entry name" value="TUBULIN--TYROSINE LIGASE-LIKE PROTEIN 12"/>
    <property type="match status" value="1"/>
</dbReference>
<dbReference type="Gene3D" id="3.30.470.20">
    <property type="entry name" value="ATP-grasp fold, B domain"/>
    <property type="match status" value="1"/>
</dbReference>
<comment type="similarity">
    <text evidence="1">Belongs to the tubulin--tyrosine ligase family.</text>
</comment>
<dbReference type="GO" id="GO:0005737">
    <property type="term" value="C:cytoplasm"/>
    <property type="evidence" value="ECO:0007669"/>
    <property type="project" value="TreeGrafter"/>
</dbReference>
<dbReference type="EnsemblMetazoa" id="CJA05190.1">
    <property type="protein sequence ID" value="CJA05190.1"/>
    <property type="gene ID" value="WBGene00124394"/>
</dbReference>
<accession>A0A8R1HPA6</accession>
<dbReference type="Pfam" id="PF25556">
    <property type="entry name" value="SET_TTL"/>
    <property type="match status" value="1"/>
</dbReference>
<dbReference type="InterPro" id="IPR046341">
    <property type="entry name" value="SET_dom_sf"/>
</dbReference>
<dbReference type="InterPro" id="IPR027749">
    <property type="entry name" value="TTLL12"/>
</dbReference>
<dbReference type="GO" id="GO:0019098">
    <property type="term" value="P:reproductive behavior"/>
    <property type="evidence" value="ECO:0007669"/>
    <property type="project" value="UniProtKB-ARBA"/>
</dbReference>
<dbReference type="InterPro" id="IPR004344">
    <property type="entry name" value="TTL/TTLL_fam"/>
</dbReference>
<name>A0A8R1HPA6_CAEJA</name>
<dbReference type="PROSITE" id="PS51221">
    <property type="entry name" value="TTL"/>
    <property type="match status" value="1"/>
</dbReference>
<dbReference type="Proteomes" id="UP000005237">
    <property type="component" value="Unassembled WGS sequence"/>
</dbReference>
<protein>
    <recommendedName>
        <fullName evidence="3">Tubulin--tyrosine ligase-like protein 12 SET-like domain-containing protein</fullName>
    </recommendedName>
</protein>
<evidence type="ECO:0000256" key="1">
    <source>
        <dbReference type="ARBA" id="ARBA00006820"/>
    </source>
</evidence>
<dbReference type="SUPFAM" id="SSF82199">
    <property type="entry name" value="SET domain"/>
    <property type="match status" value="1"/>
</dbReference>